<dbReference type="PANTHER" id="PTHR30349">
    <property type="entry name" value="PHAGE INTEGRASE-RELATED"/>
    <property type="match status" value="1"/>
</dbReference>
<comment type="similarity">
    <text evidence="1">Belongs to the 'phage' integrase family.</text>
</comment>
<evidence type="ECO:0000313" key="6">
    <source>
        <dbReference type="EMBL" id="AIZ14613.1"/>
    </source>
</evidence>
<dbReference type="CDD" id="cd01189">
    <property type="entry name" value="INT_ICEBs1_C_like"/>
    <property type="match status" value="1"/>
</dbReference>
<accession>A0A0A7I2W6</accession>
<dbReference type="OrthoDB" id="1822491at2"/>
<dbReference type="InterPro" id="IPR010998">
    <property type="entry name" value="Integrase_recombinase_N"/>
</dbReference>
<dbReference type="Gene3D" id="1.10.150.130">
    <property type="match status" value="1"/>
</dbReference>
<dbReference type="InterPro" id="IPR011010">
    <property type="entry name" value="DNA_brk_join_enz"/>
</dbReference>
<dbReference type="GO" id="GO:0006310">
    <property type="term" value="P:DNA recombination"/>
    <property type="evidence" value="ECO:0007669"/>
    <property type="project" value="UniProtKB-KW"/>
</dbReference>
<organism evidence="6 7">
    <name type="scientific">Bifidobacterium catenulatum PV20-2</name>
    <dbReference type="NCBI Taxonomy" id="1447716"/>
    <lineage>
        <taxon>Bacteria</taxon>
        <taxon>Bacillati</taxon>
        <taxon>Actinomycetota</taxon>
        <taxon>Actinomycetes</taxon>
        <taxon>Bifidobacteriales</taxon>
        <taxon>Bifidobacteriaceae</taxon>
        <taxon>Bifidobacterium</taxon>
    </lineage>
</organism>
<dbReference type="HOGENOM" id="CLU_027562_51_0_11"/>
<dbReference type="GO" id="GO:0003677">
    <property type="term" value="F:DNA binding"/>
    <property type="evidence" value="ECO:0007669"/>
    <property type="project" value="UniProtKB-KW"/>
</dbReference>
<dbReference type="STRING" id="1447716.AH68_05755"/>
<dbReference type="SUPFAM" id="SSF56349">
    <property type="entry name" value="DNA breaking-rejoining enzymes"/>
    <property type="match status" value="1"/>
</dbReference>
<keyword evidence="4" id="KW-0175">Coiled coil</keyword>
<dbReference type="InterPro" id="IPR013762">
    <property type="entry name" value="Integrase-like_cat_sf"/>
</dbReference>
<proteinExistence type="inferred from homology"/>
<dbReference type="KEGG" id="bka:AH68_05755"/>
<evidence type="ECO:0000256" key="4">
    <source>
        <dbReference type="SAM" id="Coils"/>
    </source>
</evidence>
<evidence type="ECO:0000259" key="5">
    <source>
        <dbReference type="PROSITE" id="PS51898"/>
    </source>
</evidence>
<evidence type="ECO:0000313" key="7">
    <source>
        <dbReference type="Proteomes" id="UP000030625"/>
    </source>
</evidence>
<dbReference type="Gene3D" id="1.10.443.10">
    <property type="entry name" value="Intergrase catalytic core"/>
    <property type="match status" value="1"/>
</dbReference>
<reference evidence="6 7" key="1">
    <citation type="journal article" date="2015" name="Genome Announc.">
        <title>Complete and Assembled Genome Sequence of Bifidobacterium kashiwanohense PV20-2, Isolated from the Feces of an Anemic Kenyan Infant.</title>
        <authorList>
            <person name="Vazquez-Gutierrez P."/>
            <person name="Lacroix C."/>
            <person name="Chassard C."/>
            <person name="Klumpp J."/>
            <person name="Jans C."/>
            <person name="Stevens M.J."/>
        </authorList>
    </citation>
    <scope>NUCLEOTIDE SEQUENCE [LARGE SCALE GENOMIC DNA]</scope>
    <source>
        <strain evidence="6 7">PV20-2</strain>
    </source>
</reference>
<feature type="domain" description="Tyr recombinase" evidence="5">
    <location>
        <begin position="209"/>
        <end position="402"/>
    </location>
</feature>
<name>A0A0A7I2W6_9BIFI</name>
<dbReference type="Proteomes" id="UP000030625">
    <property type="component" value="Chromosome"/>
</dbReference>
<gene>
    <name evidence="6" type="ORF">AH68_05755</name>
</gene>
<sequence length="454" mass="52097">MPKTNIPVGKVMSKPRSQWGTVIPRYDDSGSLSAWQVRYPNPVDHGKKVQKQFKPHQEHEAHVWLENEHHLVDLHTKGIQTWVHPRDRMRRERANQMMFKEYVEQWAAEYTLPNGERIAGGTRRNLYLDIAHFMPAFEGLRLTEIKPRHIKSWYDGPHPEGQWSFRRACMRLKAVFRSATTMSLDGSLPLLKDNPFIFPIPPEPDSAREDIPPVTPKQLRVLAENMPDYTRLTVFLSTLAGGLRCGELCGLQVGDIDLDNKVLRVRRSVNRGHLDRGEARFAKTKTRRSVRDLPIPDALVDMIREHLHTFCDLDDPTSPVFVPRRVKVMSQTTLEAQFARACKKAGRSDLMLHDLRASHATLLMLKGGTLREVMNQLGHASEKVAIKHYQRVVAEHQRQIVNLLADEFLQEAYAEGTPTDSLEDIVNITEQRVRELTRMIADFKQAIDELNLAS</sequence>
<dbReference type="GO" id="GO:0015074">
    <property type="term" value="P:DNA integration"/>
    <property type="evidence" value="ECO:0007669"/>
    <property type="project" value="InterPro"/>
</dbReference>
<keyword evidence="2" id="KW-0238">DNA-binding</keyword>
<evidence type="ECO:0000256" key="2">
    <source>
        <dbReference type="ARBA" id="ARBA00023125"/>
    </source>
</evidence>
<keyword evidence="3" id="KW-0233">DNA recombination</keyword>
<dbReference type="PANTHER" id="PTHR30349:SF64">
    <property type="entry name" value="PROPHAGE INTEGRASE INTD-RELATED"/>
    <property type="match status" value="1"/>
</dbReference>
<dbReference type="InterPro" id="IPR050090">
    <property type="entry name" value="Tyrosine_recombinase_XerCD"/>
</dbReference>
<feature type="coiled-coil region" evidence="4">
    <location>
        <begin position="386"/>
        <end position="453"/>
    </location>
</feature>
<dbReference type="Pfam" id="PF00589">
    <property type="entry name" value="Phage_integrase"/>
    <property type="match status" value="1"/>
</dbReference>
<dbReference type="RefSeq" id="WP_052189169.1">
    <property type="nucleotide sequence ID" value="NZ_CP007456.1"/>
</dbReference>
<protein>
    <submittedName>
        <fullName evidence="6">Integrase</fullName>
    </submittedName>
</protein>
<dbReference type="EMBL" id="CP007456">
    <property type="protein sequence ID" value="AIZ14613.1"/>
    <property type="molecule type" value="Genomic_DNA"/>
</dbReference>
<dbReference type="PROSITE" id="PS51898">
    <property type="entry name" value="TYR_RECOMBINASE"/>
    <property type="match status" value="1"/>
</dbReference>
<dbReference type="InterPro" id="IPR002104">
    <property type="entry name" value="Integrase_catalytic"/>
</dbReference>
<evidence type="ECO:0000256" key="1">
    <source>
        <dbReference type="ARBA" id="ARBA00008857"/>
    </source>
</evidence>
<evidence type="ECO:0000256" key="3">
    <source>
        <dbReference type="ARBA" id="ARBA00023172"/>
    </source>
</evidence>
<dbReference type="AlphaFoldDB" id="A0A0A7I2W6"/>